<dbReference type="Proteomes" id="UP000606724">
    <property type="component" value="Unassembled WGS sequence"/>
</dbReference>
<keyword evidence="2" id="KW-1185">Reference proteome</keyword>
<evidence type="ECO:0000313" key="1">
    <source>
        <dbReference type="EMBL" id="MBD7948633.1"/>
    </source>
</evidence>
<reference evidence="1 2" key="1">
    <citation type="submission" date="2020-08" db="EMBL/GenBank/DDBJ databases">
        <title>A Genomic Blueprint of the Chicken Gut Microbiome.</title>
        <authorList>
            <person name="Gilroy R."/>
            <person name="Ravi A."/>
            <person name="Getino M."/>
            <person name="Pursley I."/>
            <person name="Horton D.L."/>
            <person name="Alikhan N.-F."/>
            <person name="Baker D."/>
            <person name="Gharbi K."/>
            <person name="Hall N."/>
            <person name="Watson M."/>
            <person name="Adriaenssens E.M."/>
            <person name="Foster-Nyarko E."/>
            <person name="Jarju S."/>
            <person name="Secka A."/>
            <person name="Antonio M."/>
            <person name="Oren A."/>
            <person name="Chaudhuri R."/>
            <person name="La Ragione R.M."/>
            <person name="Hildebrand F."/>
            <person name="Pallen M.J."/>
        </authorList>
    </citation>
    <scope>NUCLEOTIDE SEQUENCE [LARGE SCALE GENOMIC DNA]</scope>
    <source>
        <strain evidence="1 2">Sa4CVA2</strain>
    </source>
</reference>
<dbReference type="RefSeq" id="WP_191692476.1">
    <property type="nucleotide sequence ID" value="NZ_JACSQR010000047.1"/>
</dbReference>
<comment type="caution">
    <text evidence="1">The sequence shown here is derived from an EMBL/GenBank/DDBJ whole genome shotgun (WGS) entry which is preliminary data.</text>
</comment>
<accession>A0ABR8RLE7</accession>
<proteinExistence type="predicted"/>
<gene>
    <name evidence="1" type="ORF">H9653_11530</name>
</gene>
<dbReference type="EMBL" id="JACSQR010000047">
    <property type="protein sequence ID" value="MBD7948633.1"/>
    <property type="molecule type" value="Genomic_DNA"/>
</dbReference>
<name>A0ABR8RLE7_9GAMM</name>
<protein>
    <submittedName>
        <fullName evidence="1">Uncharacterized protein</fullName>
    </submittedName>
</protein>
<sequence>MELPPSATFNIDNQSVGISAFDAREAEQNLHQQAVNIIASGPSITDLSFADLVDTATIFVNGSISLMAQYNFTNVVGYVISDARFVKHQPDILNKYYTGQPLYATLAVFEALAISHPSMISKYHNAMRIIYPADRAWSVKTNQSWFGRLLSKPLSHNKKIPLALLANQPNFVIDTQHQPAPIGLSLDMTYGFIEAGTVAYVAAQLVYSRHAGTIHLYGIDLLNNNQPRFYESKGDSAPCKLDKAITDRIVPSFNLLGKVYKENNVPVINHSPVSQGLFSALD</sequence>
<organism evidence="1 2">
    <name type="scientific">Psychrobacter communis</name>
    <dbReference type="NCBI Taxonomy" id="2762238"/>
    <lineage>
        <taxon>Bacteria</taxon>
        <taxon>Pseudomonadati</taxon>
        <taxon>Pseudomonadota</taxon>
        <taxon>Gammaproteobacteria</taxon>
        <taxon>Moraxellales</taxon>
        <taxon>Moraxellaceae</taxon>
        <taxon>Psychrobacter</taxon>
    </lineage>
</organism>
<evidence type="ECO:0000313" key="2">
    <source>
        <dbReference type="Proteomes" id="UP000606724"/>
    </source>
</evidence>